<organism evidence="3 4">
    <name type="scientific">Ramlibacter terrae</name>
    <dbReference type="NCBI Taxonomy" id="2732511"/>
    <lineage>
        <taxon>Bacteria</taxon>
        <taxon>Pseudomonadati</taxon>
        <taxon>Pseudomonadota</taxon>
        <taxon>Betaproteobacteria</taxon>
        <taxon>Burkholderiales</taxon>
        <taxon>Comamonadaceae</taxon>
        <taxon>Ramlibacter</taxon>
    </lineage>
</organism>
<accession>A0ABX6P121</accession>
<dbReference type="EMBL" id="CP053418">
    <property type="protein sequence ID" value="QJW83775.1"/>
    <property type="molecule type" value="Genomic_DNA"/>
</dbReference>
<keyword evidence="4" id="KW-1185">Reference proteome</keyword>
<evidence type="ECO:0000256" key="1">
    <source>
        <dbReference type="ARBA" id="ARBA00023002"/>
    </source>
</evidence>
<dbReference type="Gene3D" id="3.90.380.10">
    <property type="entry name" value="Naphthalene 1,2-dioxygenase Alpha Subunit, Chain A, domain 1"/>
    <property type="match status" value="1"/>
</dbReference>
<dbReference type="SUPFAM" id="SSF55961">
    <property type="entry name" value="Bet v1-like"/>
    <property type="match status" value="1"/>
</dbReference>
<dbReference type="Pfam" id="PF19112">
    <property type="entry name" value="VanA_C"/>
    <property type="match status" value="1"/>
</dbReference>
<proteinExistence type="predicted"/>
<evidence type="ECO:0000313" key="4">
    <source>
        <dbReference type="Proteomes" id="UP000500826"/>
    </source>
</evidence>
<feature type="domain" description="Vanillate O-demethylase oxygenase-like C-terminal catalytic" evidence="2">
    <location>
        <begin position="5"/>
        <end position="57"/>
    </location>
</feature>
<evidence type="ECO:0000313" key="3">
    <source>
        <dbReference type="EMBL" id="QJW83775.1"/>
    </source>
</evidence>
<dbReference type="Proteomes" id="UP000500826">
    <property type="component" value="Chromosome"/>
</dbReference>
<evidence type="ECO:0000259" key="2">
    <source>
        <dbReference type="Pfam" id="PF19112"/>
    </source>
</evidence>
<name>A0ABX6P121_9BURK</name>
<protein>
    <recommendedName>
        <fullName evidence="2">Vanillate O-demethylase oxygenase-like C-terminal catalytic domain-containing protein</fullName>
    </recommendedName>
</protein>
<dbReference type="InterPro" id="IPR044043">
    <property type="entry name" value="VanA_C_cat"/>
</dbReference>
<sequence>MTKLKDLRRKAFMTEDETMIEAQQRTLDAAGPGVKPVLLSVDGASVQYRRVLERLQKQEQSPPQSA</sequence>
<gene>
    <name evidence="3" type="ORF">HK414_06445</name>
</gene>
<reference evidence="3 4" key="1">
    <citation type="submission" date="2020-05" db="EMBL/GenBank/DDBJ databases">
        <title>Ramlibacter rhizophilus sp. nov., isolated from rhizosphere soil of national flower Mugunghwa from South Korea.</title>
        <authorList>
            <person name="Zheng-Fei Y."/>
            <person name="Huan T."/>
        </authorList>
    </citation>
    <scope>NUCLEOTIDE SEQUENCE [LARGE SCALE GENOMIC DNA]</scope>
    <source>
        <strain evidence="3 4">H242</strain>
    </source>
</reference>
<keyword evidence="1" id="KW-0560">Oxidoreductase</keyword>